<dbReference type="SUPFAM" id="SSF103473">
    <property type="entry name" value="MFS general substrate transporter"/>
    <property type="match status" value="1"/>
</dbReference>
<feature type="transmembrane region" description="Helical" evidence="6">
    <location>
        <begin position="349"/>
        <end position="365"/>
    </location>
</feature>
<evidence type="ECO:0000256" key="6">
    <source>
        <dbReference type="SAM" id="Phobius"/>
    </source>
</evidence>
<evidence type="ECO:0000259" key="7">
    <source>
        <dbReference type="PROSITE" id="PS50850"/>
    </source>
</evidence>
<dbReference type="OrthoDB" id="9797740at2"/>
<feature type="transmembrane region" description="Helical" evidence="6">
    <location>
        <begin position="283"/>
        <end position="301"/>
    </location>
</feature>
<dbReference type="CDD" id="cd17339">
    <property type="entry name" value="MFS_NIMT_CynX_like"/>
    <property type="match status" value="1"/>
</dbReference>
<feature type="transmembrane region" description="Helical" evidence="6">
    <location>
        <begin position="253"/>
        <end position="276"/>
    </location>
</feature>
<keyword evidence="9" id="KW-1185">Reference proteome</keyword>
<reference evidence="8 9" key="1">
    <citation type="submission" date="2019-05" db="EMBL/GenBank/DDBJ databases">
        <title>Psychrobacillus vulpis sp. nov., a new species isolated from feces of a red fox that inhabits in The Tablas de Daimiel Natural Park, Albacete, Spain.</title>
        <authorList>
            <person name="Rodriguez M."/>
            <person name="Reina J.C."/>
            <person name="Bejar V."/>
            <person name="Llamas I."/>
        </authorList>
    </citation>
    <scope>NUCLEOTIDE SEQUENCE [LARGE SCALE GENOMIC DNA]</scope>
    <source>
        <strain evidence="8 9">NEAU-3TGS17</strain>
    </source>
</reference>
<evidence type="ECO:0000256" key="3">
    <source>
        <dbReference type="ARBA" id="ARBA00022692"/>
    </source>
</evidence>
<evidence type="ECO:0000313" key="9">
    <source>
        <dbReference type="Proteomes" id="UP000317316"/>
    </source>
</evidence>
<sequence length="402" mass="43243">MHLRTLDEKNKTTALLLIIGIIFIATTLRSPLTSVGPIIAYIKDGLAISNVLAGFITTIPLIAFAIVSPIAPKIARRFGIELTLFFSIVLLAWGIIIRSLGNTPLLLIGTALIGTSIAFGNVLLPSLIKLKFPLQVGLMTAAFTLSMNFSASIGAGISYPIAENTTFGWQGALGCWAILSVIAALIWLPQIKHPQKIVEKTESPASSKSRSILYNPVTWTVTLCMGLQSLIFYTTAAWIPEILQAQGLSADKAGWMLSLMQFAQLPLTFITPILAGRMKDQRLLVALFTVLYLIGFGGLLYGNASFIVLWMIFLGLAGGSSFSLVMMLFSLRTQTSMEAAELSGTAQSFGYLLAAIGPVLFGYLHDVTASWSVPIILFMVATILLFVSGMHAGKEGFVSSVE</sequence>
<dbReference type="GO" id="GO:0022857">
    <property type="term" value="F:transmembrane transporter activity"/>
    <property type="evidence" value="ECO:0007669"/>
    <property type="project" value="InterPro"/>
</dbReference>
<feature type="domain" description="Major facilitator superfamily (MFS) profile" evidence="7">
    <location>
        <begin position="15"/>
        <end position="397"/>
    </location>
</feature>
<dbReference type="AlphaFoldDB" id="A0A544TIA2"/>
<keyword evidence="5 6" id="KW-0472">Membrane</keyword>
<feature type="transmembrane region" description="Helical" evidence="6">
    <location>
        <begin position="212"/>
        <end position="233"/>
    </location>
</feature>
<name>A0A544TIA2_9BACI</name>
<evidence type="ECO:0000313" key="8">
    <source>
        <dbReference type="EMBL" id="TQR17171.1"/>
    </source>
</evidence>
<feature type="transmembrane region" description="Helical" evidence="6">
    <location>
        <begin position="136"/>
        <end position="161"/>
    </location>
</feature>
<dbReference type="Gene3D" id="1.20.1250.20">
    <property type="entry name" value="MFS general substrate transporter like domains"/>
    <property type="match status" value="1"/>
</dbReference>
<dbReference type="PROSITE" id="PS50850">
    <property type="entry name" value="MFS"/>
    <property type="match status" value="1"/>
</dbReference>
<comment type="caution">
    <text evidence="8">The sequence shown here is derived from an EMBL/GenBank/DDBJ whole genome shotgun (WGS) entry which is preliminary data.</text>
</comment>
<dbReference type="PANTHER" id="PTHR23523">
    <property type="match status" value="1"/>
</dbReference>
<dbReference type="PANTHER" id="PTHR23523:SF2">
    <property type="entry name" value="2-NITROIMIDAZOLE TRANSPORTER"/>
    <property type="match status" value="1"/>
</dbReference>
<feature type="transmembrane region" description="Helical" evidence="6">
    <location>
        <begin position="307"/>
        <end position="329"/>
    </location>
</feature>
<accession>A0A544TIA2</accession>
<feature type="transmembrane region" description="Helical" evidence="6">
    <location>
        <begin position="371"/>
        <end position="390"/>
    </location>
</feature>
<feature type="transmembrane region" description="Helical" evidence="6">
    <location>
        <begin position="103"/>
        <end position="124"/>
    </location>
</feature>
<dbReference type="Pfam" id="PF07690">
    <property type="entry name" value="MFS_1"/>
    <property type="match status" value="1"/>
</dbReference>
<keyword evidence="4 6" id="KW-1133">Transmembrane helix</keyword>
<dbReference type="GO" id="GO:0005886">
    <property type="term" value="C:plasma membrane"/>
    <property type="evidence" value="ECO:0007669"/>
    <property type="project" value="UniProtKB-SubCell"/>
</dbReference>
<dbReference type="EMBL" id="VDGH01000001">
    <property type="protein sequence ID" value="TQR17171.1"/>
    <property type="molecule type" value="Genomic_DNA"/>
</dbReference>
<feature type="transmembrane region" description="Helical" evidence="6">
    <location>
        <begin position="78"/>
        <end position="97"/>
    </location>
</feature>
<keyword evidence="2" id="KW-0813">Transport</keyword>
<dbReference type="InterPro" id="IPR052524">
    <property type="entry name" value="MFS_Cyanate_Porter"/>
</dbReference>
<dbReference type="Proteomes" id="UP000317316">
    <property type="component" value="Unassembled WGS sequence"/>
</dbReference>
<feature type="transmembrane region" description="Helical" evidence="6">
    <location>
        <begin position="167"/>
        <end position="191"/>
    </location>
</feature>
<keyword evidence="3 6" id="KW-0812">Transmembrane</keyword>
<dbReference type="InterPro" id="IPR020846">
    <property type="entry name" value="MFS_dom"/>
</dbReference>
<feature type="transmembrane region" description="Helical" evidence="6">
    <location>
        <begin position="52"/>
        <end position="71"/>
    </location>
</feature>
<proteinExistence type="predicted"/>
<protein>
    <submittedName>
        <fullName evidence="8">MFS transporter</fullName>
    </submittedName>
</protein>
<comment type="subcellular location">
    <subcellularLocation>
        <location evidence="1">Cell membrane</location>
        <topology evidence="1">Multi-pass membrane protein</topology>
    </subcellularLocation>
</comment>
<evidence type="ECO:0000256" key="4">
    <source>
        <dbReference type="ARBA" id="ARBA00022989"/>
    </source>
</evidence>
<gene>
    <name evidence="8" type="ORF">FG382_02745</name>
</gene>
<evidence type="ECO:0000256" key="2">
    <source>
        <dbReference type="ARBA" id="ARBA00022448"/>
    </source>
</evidence>
<evidence type="ECO:0000256" key="5">
    <source>
        <dbReference type="ARBA" id="ARBA00023136"/>
    </source>
</evidence>
<dbReference type="InterPro" id="IPR011701">
    <property type="entry name" value="MFS"/>
</dbReference>
<organism evidence="8 9">
    <name type="scientific">Psychrobacillus lasiicapitis</name>
    <dbReference type="NCBI Taxonomy" id="1636719"/>
    <lineage>
        <taxon>Bacteria</taxon>
        <taxon>Bacillati</taxon>
        <taxon>Bacillota</taxon>
        <taxon>Bacilli</taxon>
        <taxon>Bacillales</taxon>
        <taxon>Bacillaceae</taxon>
        <taxon>Psychrobacillus</taxon>
    </lineage>
</organism>
<feature type="transmembrane region" description="Helical" evidence="6">
    <location>
        <begin position="12"/>
        <end position="32"/>
    </location>
</feature>
<evidence type="ECO:0000256" key="1">
    <source>
        <dbReference type="ARBA" id="ARBA00004651"/>
    </source>
</evidence>
<dbReference type="InterPro" id="IPR036259">
    <property type="entry name" value="MFS_trans_sf"/>
</dbReference>